<name>A0A368JLV1_9BACT</name>
<keyword evidence="2" id="KW-0472">Membrane</keyword>
<feature type="transmembrane region" description="Helical" evidence="2">
    <location>
        <begin position="45"/>
        <end position="64"/>
    </location>
</feature>
<dbReference type="Gene3D" id="3.30.2010.10">
    <property type="entry name" value="Metalloproteases ('zincins'), catalytic domain"/>
    <property type="match status" value="1"/>
</dbReference>
<gene>
    <name evidence="4" type="ORF">DUE52_16105</name>
</gene>
<evidence type="ECO:0000313" key="5">
    <source>
        <dbReference type="Proteomes" id="UP000253383"/>
    </source>
</evidence>
<dbReference type="CDD" id="cd07341">
    <property type="entry name" value="M56_BlaR1_MecR1_like"/>
    <property type="match status" value="1"/>
</dbReference>
<organism evidence="4 5">
    <name type="scientific">Larkinella punicea</name>
    <dbReference type="NCBI Taxonomy" id="2315727"/>
    <lineage>
        <taxon>Bacteria</taxon>
        <taxon>Pseudomonadati</taxon>
        <taxon>Bacteroidota</taxon>
        <taxon>Cytophagia</taxon>
        <taxon>Cytophagales</taxon>
        <taxon>Spirosomataceae</taxon>
        <taxon>Larkinella</taxon>
    </lineage>
</organism>
<dbReference type="InterPro" id="IPR008756">
    <property type="entry name" value="Peptidase_M56"/>
</dbReference>
<dbReference type="OrthoDB" id="15218at2"/>
<dbReference type="EMBL" id="QOWE01000012">
    <property type="protein sequence ID" value="RCR68629.1"/>
    <property type="molecule type" value="Genomic_DNA"/>
</dbReference>
<dbReference type="PANTHER" id="PTHR34978:SF3">
    <property type="entry name" value="SLR0241 PROTEIN"/>
    <property type="match status" value="1"/>
</dbReference>
<sequence length="646" mass="73355">MSTTDSILNAFCWMLIHSLWQGILAAVLAGLVILSTPKAGVRWRYGLLVSVVFLFLLGCGFTFFRQLAPSGVSSPTLVTLSGSETLPSFRQTLIPASAGPEPTFWQATVQFLNTHTDWIILIWACCFLFKAARLSIGLRHLHQLRHRNIHPPTERWQSELRRLCGLLGIPKTVRLLESERVQVPVTIGYLKPLVLVPFGLLASLSPEQAETVLLHELAHIRRKDYLVNLLQCLVETVFFFHPALLWISALIREEREACCDDLVMTTTGNRKSYLEVLVLFQETQLGVLPLAMGLADRRMPLLNRVKRMLSKENQPLTSLEKTLLVLALVGMTAFTFLPKASPAPEKTRTGFQQAEQKPAPAGQKKQPAQTSPAKPRKNAPKKPASSKPKPVRPLVIDTIRFDKKPFTSIRFDPTNQQNSQDVTITAIDETGKKYIMTRHNGQVAGLSINDQPIPTNELSRYTDLFRQVDRFAGERLERKQKLIAERLAGNQEEHRRSQEKMKQAMAAKQEMLRKENQASFDKSKEFHPQKDKLRLRENETFFQISPVKKKREFDHARIQPDVDRIHGIMTDLVQEGIVQDPDDIDWFGLSETELIVNGQKLSPELHEKLRSKYGIRPQYGLYYGPVQMSGTGFFLDRKETSTPSKE</sequence>
<feature type="region of interest" description="Disordered" evidence="1">
    <location>
        <begin position="340"/>
        <end position="393"/>
    </location>
</feature>
<dbReference type="AlphaFoldDB" id="A0A368JLV1"/>
<evidence type="ECO:0000259" key="3">
    <source>
        <dbReference type="Pfam" id="PF05569"/>
    </source>
</evidence>
<dbReference type="RefSeq" id="WP_114407048.1">
    <property type="nucleotide sequence ID" value="NZ_QOWE01000012.1"/>
</dbReference>
<reference evidence="4 5" key="1">
    <citation type="submission" date="2018-07" db="EMBL/GenBank/DDBJ databases">
        <title>Genome analysis of Larkinella rosea.</title>
        <authorList>
            <person name="Zhou Z."/>
            <person name="Wang G."/>
        </authorList>
    </citation>
    <scope>NUCLEOTIDE SEQUENCE [LARGE SCALE GENOMIC DNA]</scope>
    <source>
        <strain evidence="5">zzj9</strain>
    </source>
</reference>
<dbReference type="InterPro" id="IPR052173">
    <property type="entry name" value="Beta-lactam_resp_regulator"/>
</dbReference>
<keyword evidence="5" id="KW-1185">Reference proteome</keyword>
<keyword evidence="2" id="KW-1133">Transmembrane helix</keyword>
<feature type="domain" description="Peptidase M56" evidence="3">
    <location>
        <begin position="39"/>
        <end position="304"/>
    </location>
</feature>
<feature type="transmembrane region" description="Helical" evidence="2">
    <location>
        <begin position="6"/>
        <end position="33"/>
    </location>
</feature>
<evidence type="ECO:0000256" key="1">
    <source>
        <dbReference type="SAM" id="MobiDB-lite"/>
    </source>
</evidence>
<evidence type="ECO:0000313" key="4">
    <source>
        <dbReference type="EMBL" id="RCR68629.1"/>
    </source>
</evidence>
<keyword evidence="2" id="KW-0812">Transmembrane</keyword>
<proteinExistence type="predicted"/>
<dbReference type="Proteomes" id="UP000253383">
    <property type="component" value="Unassembled WGS sequence"/>
</dbReference>
<protein>
    <recommendedName>
        <fullName evidence="3">Peptidase M56 domain-containing protein</fullName>
    </recommendedName>
</protein>
<comment type="caution">
    <text evidence="4">The sequence shown here is derived from an EMBL/GenBank/DDBJ whole genome shotgun (WGS) entry which is preliminary data.</text>
</comment>
<feature type="transmembrane region" description="Helical" evidence="2">
    <location>
        <begin position="118"/>
        <end position="138"/>
    </location>
</feature>
<feature type="transmembrane region" description="Helical" evidence="2">
    <location>
        <begin position="225"/>
        <end position="247"/>
    </location>
</feature>
<dbReference type="Pfam" id="PF05569">
    <property type="entry name" value="Peptidase_M56"/>
    <property type="match status" value="1"/>
</dbReference>
<accession>A0A368JLV1</accession>
<dbReference type="PANTHER" id="PTHR34978">
    <property type="entry name" value="POSSIBLE SENSOR-TRANSDUCER PROTEIN BLAR"/>
    <property type="match status" value="1"/>
</dbReference>
<evidence type="ECO:0000256" key="2">
    <source>
        <dbReference type="SAM" id="Phobius"/>
    </source>
</evidence>